<evidence type="ECO:0000313" key="2">
    <source>
        <dbReference type="Proteomes" id="UP001283361"/>
    </source>
</evidence>
<protein>
    <submittedName>
        <fullName evidence="1">Uncharacterized protein</fullName>
    </submittedName>
</protein>
<dbReference type="Proteomes" id="UP001283361">
    <property type="component" value="Unassembled WGS sequence"/>
</dbReference>
<dbReference type="EMBL" id="JAWDGP010000946">
    <property type="protein sequence ID" value="KAK3796055.1"/>
    <property type="molecule type" value="Genomic_DNA"/>
</dbReference>
<organism evidence="1 2">
    <name type="scientific">Elysia crispata</name>
    <name type="common">lettuce slug</name>
    <dbReference type="NCBI Taxonomy" id="231223"/>
    <lineage>
        <taxon>Eukaryota</taxon>
        <taxon>Metazoa</taxon>
        <taxon>Spiralia</taxon>
        <taxon>Lophotrochozoa</taxon>
        <taxon>Mollusca</taxon>
        <taxon>Gastropoda</taxon>
        <taxon>Heterobranchia</taxon>
        <taxon>Euthyneura</taxon>
        <taxon>Panpulmonata</taxon>
        <taxon>Sacoglossa</taxon>
        <taxon>Placobranchoidea</taxon>
        <taxon>Plakobranchidae</taxon>
        <taxon>Elysia</taxon>
    </lineage>
</organism>
<dbReference type="AlphaFoldDB" id="A0AAE1AXY6"/>
<sequence>MRDTRRCPGLTSHLPVTIRRLRSCVMQSTKIVLVCTNLCSRPRLSTKLDQDYVNVKGRGGKINARSERYVRHLVAKRPVYLSHLFTIIIKQANSPIRNPG</sequence>
<name>A0AAE1AXY6_9GAST</name>
<keyword evidence="2" id="KW-1185">Reference proteome</keyword>
<comment type="caution">
    <text evidence="1">The sequence shown here is derived from an EMBL/GenBank/DDBJ whole genome shotgun (WGS) entry which is preliminary data.</text>
</comment>
<proteinExistence type="predicted"/>
<accession>A0AAE1AXY6</accession>
<evidence type="ECO:0000313" key="1">
    <source>
        <dbReference type="EMBL" id="KAK3796055.1"/>
    </source>
</evidence>
<reference evidence="1" key="1">
    <citation type="journal article" date="2023" name="G3 (Bethesda)">
        <title>A reference genome for the long-term kleptoplast-retaining sea slug Elysia crispata morphotype clarki.</title>
        <authorList>
            <person name="Eastman K.E."/>
            <person name="Pendleton A.L."/>
            <person name="Shaikh M.A."/>
            <person name="Suttiyut T."/>
            <person name="Ogas R."/>
            <person name="Tomko P."/>
            <person name="Gavelis G."/>
            <person name="Widhalm J.R."/>
            <person name="Wisecaver J.H."/>
        </authorList>
    </citation>
    <scope>NUCLEOTIDE SEQUENCE</scope>
    <source>
        <strain evidence="1">ECLA1</strain>
    </source>
</reference>
<gene>
    <name evidence="1" type="ORF">RRG08_013360</name>
</gene>